<sequence length="1137" mass="126100">MGSLRDSDGLNDPIIGNRGDHFCHAQTQAFDSQFSPPPSPVYKCFLKILGEKVEDNNNDQSHFDYAIPVEDVNETQVLSLDDETQALNLGGETQTLDLVNETQALNFGDETQALNLGGETQALNLGGETQALNLGGETQALCYFDGAENMETQVWDVFDNEVANDSDNEGSDGTEVLGEGNCISDDDSARPGSNQPLDKEKMRCISVCEQGEKDLTERHDPSNLGSHDSTATPVIQCTPQPQPGSVPRFTSIRAASLRAFALATHSIASREINKESCYILTNGLFSNKDAVRNYELEPKDLEEIDNIHDMSKENDKDKELWNGNKCRIGSSIVRKLFTEDSLSQDKGLPDNGHNANGGENLLQFPVCDEQLAGLSYVDSQEPGDFSQDNALKFVETFIEKNNFVQFDHGVDHGKSTGGKSKPFSTANGPQSLAKKSNYRNTVGKTWIFDWDDSHEDEGGGDIFCKYFGTGCHLQRSFTGPQKLKKQKLDSYRHDEQPAVHDKIMIPSDSRVMLLNKKWNKKEGDGEMIVERNFANELDEQLNADSSRGQLESADCMTDVSQMLNVGPDTQMAAEAMEALLSGEGITNHGINDLQSNSNNSGGKSKNRVSAKLSSSRKRVCLSDVGIARKQNKNTKWTIAELSKYSPVSSVLHAKRNCCKSGSNQFGELENADASRHEQLDPGLTITSNAVDTLRYPRRRRSCRNLSGRISGFKKLDCQSKSSVQPEDIRQSITVPKRSRNNARSSCVNLIMNRKTRSSAHACAILSSTDRSLEGKLSEKSLNESGQWDAALGPTSAGMNTRVKSSEFMGVKAVNHSDRNSVLDPQPSAGNAETNSRLDKSSREQCKANDSACSTPLNRVKPVNAASPVCMGNEYFKQSCKKVKEISRLIATEPEPISPLKDLRKRKDMASIQVLFSRHLDEDIIKQQKKILGRLGASVATSITDATHFITDEFVRTRNMLEAIAYGKPVVTHLWLESIGQVKVHIDEESYLLRDTKKEKEFGFSMPATFARARKHPLLQGRRVFITPNIKPNKETISSLVKAVHGQALERLGRSGLKDDKVPDDLLILSCEEDYEICVPFLEKGAAVYSSELLLNGIVTQKLEYERHRLFADNVKRTRSTIWLRKDGHKFHRVRKLK</sequence>
<protein>
    <submittedName>
        <fullName evidence="1">BRCT domain-containing DNA repair protein, putative isoform 1</fullName>
    </submittedName>
</protein>
<keyword evidence="2" id="KW-1185">Reference proteome</keyword>
<organism evidence="1 2">
    <name type="scientific">Melia azedarach</name>
    <name type="common">Chinaberry tree</name>
    <dbReference type="NCBI Taxonomy" id="155640"/>
    <lineage>
        <taxon>Eukaryota</taxon>
        <taxon>Viridiplantae</taxon>
        <taxon>Streptophyta</taxon>
        <taxon>Embryophyta</taxon>
        <taxon>Tracheophyta</taxon>
        <taxon>Spermatophyta</taxon>
        <taxon>Magnoliopsida</taxon>
        <taxon>eudicotyledons</taxon>
        <taxon>Gunneridae</taxon>
        <taxon>Pentapetalae</taxon>
        <taxon>rosids</taxon>
        <taxon>malvids</taxon>
        <taxon>Sapindales</taxon>
        <taxon>Meliaceae</taxon>
        <taxon>Melia</taxon>
    </lineage>
</organism>
<proteinExistence type="predicted"/>
<evidence type="ECO:0000313" key="2">
    <source>
        <dbReference type="Proteomes" id="UP001164539"/>
    </source>
</evidence>
<comment type="caution">
    <text evidence="1">The sequence shown here is derived from an EMBL/GenBank/DDBJ whole genome shotgun (WGS) entry which is preliminary data.</text>
</comment>
<dbReference type="EMBL" id="CM051396">
    <property type="protein sequence ID" value="KAJ4722266.1"/>
    <property type="molecule type" value="Genomic_DNA"/>
</dbReference>
<name>A0ACC1YFR3_MELAZ</name>
<reference evidence="1 2" key="1">
    <citation type="journal article" date="2023" name="Science">
        <title>Complex scaffold remodeling in plant triterpene biosynthesis.</title>
        <authorList>
            <person name="De La Pena R."/>
            <person name="Hodgson H."/>
            <person name="Liu J.C."/>
            <person name="Stephenson M.J."/>
            <person name="Martin A.C."/>
            <person name="Owen C."/>
            <person name="Harkess A."/>
            <person name="Leebens-Mack J."/>
            <person name="Jimenez L.E."/>
            <person name="Osbourn A."/>
            <person name="Sattely E.S."/>
        </authorList>
    </citation>
    <scope>NUCLEOTIDE SEQUENCE [LARGE SCALE GENOMIC DNA]</scope>
    <source>
        <strain evidence="2">cv. JPN11</strain>
        <tissue evidence="1">Leaf</tissue>
    </source>
</reference>
<dbReference type="Proteomes" id="UP001164539">
    <property type="component" value="Chromosome 3"/>
</dbReference>
<evidence type="ECO:0000313" key="1">
    <source>
        <dbReference type="EMBL" id="KAJ4722266.1"/>
    </source>
</evidence>
<accession>A0ACC1YFR3</accession>
<gene>
    <name evidence="1" type="ORF">OWV82_005797</name>
</gene>